<name>A0AAE4FHI2_CLOSG</name>
<protein>
    <submittedName>
        <fullName evidence="3">ATP-binding protein</fullName>
    </submittedName>
</protein>
<dbReference type="GO" id="GO:0005524">
    <property type="term" value="F:ATP binding"/>
    <property type="evidence" value="ECO:0007669"/>
    <property type="project" value="UniProtKB-KW"/>
</dbReference>
<reference evidence="3" key="1">
    <citation type="submission" date="2023-04" db="EMBL/GenBank/DDBJ databases">
        <title>Assessment of the microbiological origin of a defect in Grana Padano cheese.</title>
        <authorList>
            <person name="Zago M."/>
            <person name="Rossetti L."/>
            <person name="Bonvini B."/>
            <person name="Carminati D."/>
            <person name="Giraffa G."/>
        </authorList>
    </citation>
    <scope>NUCLEOTIDE SEQUENCE</scope>
    <source>
        <strain evidence="3">4990</strain>
    </source>
</reference>
<accession>A0AAE4FHI2</accession>
<dbReference type="AlphaFoldDB" id="A0AAE4FHI2"/>
<feature type="domain" description="DUF4143" evidence="2">
    <location>
        <begin position="224"/>
        <end position="384"/>
    </location>
</feature>
<dbReference type="RefSeq" id="WP_310942528.1">
    <property type="nucleotide sequence ID" value="NZ_JARUIS010000001.1"/>
</dbReference>
<evidence type="ECO:0000259" key="2">
    <source>
        <dbReference type="Pfam" id="PF13635"/>
    </source>
</evidence>
<keyword evidence="3" id="KW-0547">Nucleotide-binding</keyword>
<feature type="domain" description="AAA" evidence="1">
    <location>
        <begin position="17"/>
        <end position="153"/>
    </location>
</feature>
<dbReference type="EMBL" id="JARUIS010000001">
    <property type="protein sequence ID" value="MDS1001938.1"/>
    <property type="molecule type" value="Genomic_DNA"/>
</dbReference>
<dbReference type="PANTHER" id="PTHR33295:SF7">
    <property type="entry name" value="ATPASE"/>
    <property type="match status" value="1"/>
</dbReference>
<dbReference type="InterPro" id="IPR027417">
    <property type="entry name" value="P-loop_NTPase"/>
</dbReference>
<organism evidence="3 4">
    <name type="scientific">Clostridium sporogenes</name>
    <dbReference type="NCBI Taxonomy" id="1509"/>
    <lineage>
        <taxon>Bacteria</taxon>
        <taxon>Bacillati</taxon>
        <taxon>Bacillota</taxon>
        <taxon>Clostridia</taxon>
        <taxon>Eubacteriales</taxon>
        <taxon>Clostridiaceae</taxon>
        <taxon>Clostridium</taxon>
    </lineage>
</organism>
<proteinExistence type="predicted"/>
<evidence type="ECO:0000259" key="1">
    <source>
        <dbReference type="Pfam" id="PF13173"/>
    </source>
</evidence>
<dbReference type="Pfam" id="PF13173">
    <property type="entry name" value="AAA_14"/>
    <property type="match status" value="1"/>
</dbReference>
<sequence length="430" mass="49225">MKRKVMKWLIDWKNSSNRKPLILQGARQVGKTYSALYFGKQYYDSVVYFNFENNSELIKIFERDLEPERIIRELSINSGKSIFKEKTLIFFDEIQACERALTSLKYFNENANEYHIIAAGSLLGVAVNRDQYSFPVGKVDLKTLYPLDFEEFLMAVNEEKLIELIKESFEKDIELSMHNKAMDLYKIYLVVGGMPAVVKEYIDKKDFDFVLATQKSINDSYVADMAKYATPHETTRIMATFNSIPAQLAKENKKFQYKVIKSGARAHEYETPVEWLRASGVILKCTKCNEGKLPLAAYSDFNSFKVYITDTGLLCSKFGIPANAVLSDSIAFNDFKGALTENYVCFSLNANGYTPYYWESKGNAEVDFLIQDKDGCIIPIEVKAAEHVRAKSLQQYIKKYQPKYAIRVSGKNFGFENGIKSIPLYATFLI</sequence>
<dbReference type="Pfam" id="PF13635">
    <property type="entry name" value="DUF4143"/>
    <property type="match status" value="1"/>
</dbReference>
<dbReference type="Gene3D" id="3.40.50.300">
    <property type="entry name" value="P-loop containing nucleotide triphosphate hydrolases"/>
    <property type="match status" value="1"/>
</dbReference>
<evidence type="ECO:0000313" key="4">
    <source>
        <dbReference type="Proteomes" id="UP001182303"/>
    </source>
</evidence>
<evidence type="ECO:0000313" key="3">
    <source>
        <dbReference type="EMBL" id="MDS1001938.1"/>
    </source>
</evidence>
<keyword evidence="3" id="KW-0067">ATP-binding</keyword>
<comment type="caution">
    <text evidence="3">The sequence shown here is derived from an EMBL/GenBank/DDBJ whole genome shotgun (WGS) entry which is preliminary data.</text>
</comment>
<dbReference type="InterPro" id="IPR041682">
    <property type="entry name" value="AAA_14"/>
</dbReference>
<dbReference type="SUPFAM" id="SSF52540">
    <property type="entry name" value="P-loop containing nucleoside triphosphate hydrolases"/>
    <property type="match status" value="1"/>
</dbReference>
<dbReference type="InterPro" id="IPR025420">
    <property type="entry name" value="DUF4143"/>
</dbReference>
<dbReference type="PANTHER" id="PTHR33295">
    <property type="entry name" value="ATPASE"/>
    <property type="match status" value="1"/>
</dbReference>
<gene>
    <name evidence="3" type="ORF">P9J83_00225</name>
</gene>
<dbReference type="Proteomes" id="UP001182303">
    <property type="component" value="Unassembled WGS sequence"/>
</dbReference>